<accession>A0ABT1VZ89</accession>
<organism evidence="2 3">
    <name type="scientific">Rhizosaccharibacter radicis</name>
    <dbReference type="NCBI Taxonomy" id="2782605"/>
    <lineage>
        <taxon>Bacteria</taxon>
        <taxon>Pseudomonadati</taxon>
        <taxon>Pseudomonadota</taxon>
        <taxon>Alphaproteobacteria</taxon>
        <taxon>Acetobacterales</taxon>
        <taxon>Acetobacteraceae</taxon>
        <taxon>Rhizosaccharibacter</taxon>
    </lineage>
</organism>
<protein>
    <submittedName>
        <fullName evidence="2">Transposase</fullName>
    </submittedName>
</protein>
<evidence type="ECO:0000313" key="2">
    <source>
        <dbReference type="EMBL" id="MCQ8241661.1"/>
    </source>
</evidence>
<comment type="caution">
    <text evidence="2">The sequence shown here is derived from an EMBL/GenBank/DDBJ whole genome shotgun (WGS) entry which is preliminary data.</text>
</comment>
<reference evidence="2 3" key="1">
    <citation type="submission" date="2022-06" db="EMBL/GenBank/DDBJ databases">
        <title>Rhizosaccharibacter gen. nov. sp. nov. KSS12, endophytic bacteria isolated from sugarcane.</title>
        <authorList>
            <person name="Pitiwittayakul N."/>
        </authorList>
    </citation>
    <scope>NUCLEOTIDE SEQUENCE [LARGE SCALE GENOMIC DNA]</scope>
    <source>
        <strain evidence="2 3">KSS12</strain>
    </source>
</reference>
<dbReference type="EMBL" id="JAMZEJ010000007">
    <property type="protein sequence ID" value="MCQ8241661.1"/>
    <property type="molecule type" value="Genomic_DNA"/>
</dbReference>
<keyword evidence="1" id="KW-0812">Transmembrane</keyword>
<proteinExistence type="predicted"/>
<keyword evidence="3" id="KW-1185">Reference proteome</keyword>
<feature type="transmembrane region" description="Helical" evidence="1">
    <location>
        <begin position="78"/>
        <end position="98"/>
    </location>
</feature>
<keyword evidence="1" id="KW-0472">Membrane</keyword>
<evidence type="ECO:0000313" key="3">
    <source>
        <dbReference type="Proteomes" id="UP001524547"/>
    </source>
</evidence>
<dbReference type="RefSeq" id="WP_422920517.1">
    <property type="nucleotide sequence ID" value="NZ_JAMZEJ010000007.1"/>
</dbReference>
<name>A0ABT1VZ89_9PROT</name>
<gene>
    <name evidence="2" type="ORF">NFI88_12530</name>
</gene>
<keyword evidence="1" id="KW-1133">Transmembrane helix</keyword>
<evidence type="ECO:0000256" key="1">
    <source>
        <dbReference type="SAM" id="Phobius"/>
    </source>
</evidence>
<dbReference type="Proteomes" id="UP001524547">
    <property type="component" value="Unassembled WGS sequence"/>
</dbReference>
<sequence length="104" mass="12030">MTRRWTRDSHPAIMLGDKGYNSGPIRQDLRDRAAVPEIPTKRNRHVQHSLDCSPYALRSRIECFINRSKNRRRVATRYNQTAASFLGSAALSSIPWWIRAVHIT</sequence>